<dbReference type="Proteomes" id="UP001165190">
    <property type="component" value="Unassembled WGS sequence"/>
</dbReference>
<proteinExistence type="predicted"/>
<dbReference type="PANTHER" id="PTHR16223:SF274">
    <property type="entry name" value="TRANSCRIPTION FACTOR BHLH84"/>
    <property type="match status" value="1"/>
</dbReference>
<dbReference type="InterPro" id="IPR045843">
    <property type="entry name" value="IND-like"/>
</dbReference>
<dbReference type="Pfam" id="PF00010">
    <property type="entry name" value="HLH"/>
    <property type="match status" value="1"/>
</dbReference>
<keyword evidence="2" id="KW-0805">Transcription regulation</keyword>
<evidence type="ECO:0000256" key="2">
    <source>
        <dbReference type="ARBA" id="ARBA00023015"/>
    </source>
</evidence>
<feature type="region of interest" description="Disordered" evidence="6">
    <location>
        <begin position="122"/>
        <end position="183"/>
    </location>
</feature>
<keyword evidence="5" id="KW-0539">Nucleus</keyword>
<dbReference type="SUPFAM" id="SSF47459">
    <property type="entry name" value="HLH, helix-loop-helix DNA-binding domain"/>
    <property type="match status" value="1"/>
</dbReference>
<evidence type="ECO:0000313" key="8">
    <source>
        <dbReference type="EMBL" id="GMI77397.1"/>
    </source>
</evidence>
<feature type="compositionally biased region" description="Polar residues" evidence="6">
    <location>
        <begin position="143"/>
        <end position="162"/>
    </location>
</feature>
<dbReference type="PROSITE" id="PS50888">
    <property type="entry name" value="BHLH"/>
    <property type="match status" value="1"/>
</dbReference>
<dbReference type="FunFam" id="4.10.280.10:FF:000022">
    <property type="entry name" value="Basic helix-loop-helix transcription factor"/>
    <property type="match status" value="1"/>
</dbReference>
<feature type="domain" description="BHLH" evidence="7">
    <location>
        <begin position="173"/>
        <end position="222"/>
    </location>
</feature>
<evidence type="ECO:0000256" key="1">
    <source>
        <dbReference type="ARBA" id="ARBA00004123"/>
    </source>
</evidence>
<accession>A0A9W7HIB1</accession>
<dbReference type="GO" id="GO:0046983">
    <property type="term" value="F:protein dimerization activity"/>
    <property type="evidence" value="ECO:0007669"/>
    <property type="project" value="InterPro"/>
</dbReference>
<evidence type="ECO:0000256" key="3">
    <source>
        <dbReference type="ARBA" id="ARBA00023125"/>
    </source>
</evidence>
<gene>
    <name evidence="8" type="ORF">HRI_001409000</name>
</gene>
<evidence type="ECO:0000256" key="5">
    <source>
        <dbReference type="ARBA" id="ARBA00023242"/>
    </source>
</evidence>
<dbReference type="PANTHER" id="PTHR16223">
    <property type="entry name" value="TRANSCRIPTION FACTOR BHLH83-RELATED"/>
    <property type="match status" value="1"/>
</dbReference>
<dbReference type="EMBL" id="BSYR01000013">
    <property type="protein sequence ID" value="GMI77397.1"/>
    <property type="molecule type" value="Genomic_DNA"/>
</dbReference>
<reference evidence="8" key="1">
    <citation type="submission" date="2023-05" db="EMBL/GenBank/DDBJ databases">
        <title>Genome and transcriptome analyses reveal genes involved in the formation of fine ridges on petal epidermal cells in Hibiscus trionum.</title>
        <authorList>
            <person name="Koshimizu S."/>
            <person name="Masuda S."/>
            <person name="Ishii T."/>
            <person name="Shirasu K."/>
            <person name="Hoshino A."/>
            <person name="Arita M."/>
        </authorList>
    </citation>
    <scope>NUCLEOTIDE SEQUENCE</scope>
    <source>
        <strain evidence="8">Hamamatsu line</strain>
    </source>
</reference>
<dbReference type="SMART" id="SM00353">
    <property type="entry name" value="HLH"/>
    <property type="match status" value="1"/>
</dbReference>
<evidence type="ECO:0000313" key="9">
    <source>
        <dbReference type="Proteomes" id="UP001165190"/>
    </source>
</evidence>
<evidence type="ECO:0000256" key="4">
    <source>
        <dbReference type="ARBA" id="ARBA00023163"/>
    </source>
</evidence>
<dbReference type="OrthoDB" id="651283at2759"/>
<keyword evidence="3" id="KW-0238">DNA-binding</keyword>
<dbReference type="GO" id="GO:0000978">
    <property type="term" value="F:RNA polymerase II cis-regulatory region sequence-specific DNA binding"/>
    <property type="evidence" value="ECO:0007669"/>
    <property type="project" value="TreeGrafter"/>
</dbReference>
<dbReference type="GO" id="GO:0048766">
    <property type="term" value="P:root hair initiation"/>
    <property type="evidence" value="ECO:0007669"/>
    <property type="project" value="UniProtKB-ARBA"/>
</dbReference>
<evidence type="ECO:0000256" key="6">
    <source>
        <dbReference type="SAM" id="MobiDB-lite"/>
    </source>
</evidence>
<dbReference type="GO" id="GO:0000981">
    <property type="term" value="F:DNA-binding transcription factor activity, RNA polymerase II-specific"/>
    <property type="evidence" value="ECO:0007669"/>
    <property type="project" value="TreeGrafter"/>
</dbReference>
<dbReference type="AlphaFoldDB" id="A0A9W7HIB1"/>
<protein>
    <recommendedName>
        <fullName evidence="7">BHLH domain-containing protein</fullName>
    </recommendedName>
</protein>
<keyword evidence="9" id="KW-1185">Reference proteome</keyword>
<dbReference type="GO" id="GO:0005634">
    <property type="term" value="C:nucleus"/>
    <property type="evidence" value="ECO:0007669"/>
    <property type="project" value="UniProtKB-SubCell"/>
</dbReference>
<comment type="caution">
    <text evidence="8">The sequence shown here is derived from an EMBL/GenBank/DDBJ whole genome shotgun (WGS) entry which is preliminary data.</text>
</comment>
<name>A0A9W7HIB1_HIBTR</name>
<sequence>MESLVAFPDGEWDSFNKLFSIEDQLDFSHPFLHQFSFPLENDEALSFINPASFFPNEIFMPCVNAFDSSFHYDSLQNHIGATNDINKITTSFPPAFPNTVNNVIEDNNELLLKRNEFHAQGQGDKISCSSSENTKKRARVSKDVSSTTCSSEDDSVSQAQETTKGKTRASRGTATDPQSLYARKRRERINERLRILQNLVPNGTKVDISTMLEEAVYYVKFLQLQIKLLSSDDLWMYAPIAYNGVDVGLNKKISTLL</sequence>
<dbReference type="InterPro" id="IPR011598">
    <property type="entry name" value="bHLH_dom"/>
</dbReference>
<dbReference type="InterPro" id="IPR036638">
    <property type="entry name" value="HLH_DNA-bd_sf"/>
</dbReference>
<dbReference type="CDD" id="cd11454">
    <property type="entry name" value="bHLH_AtIND_like"/>
    <property type="match status" value="1"/>
</dbReference>
<organism evidence="8 9">
    <name type="scientific">Hibiscus trionum</name>
    <name type="common">Flower of an hour</name>
    <dbReference type="NCBI Taxonomy" id="183268"/>
    <lineage>
        <taxon>Eukaryota</taxon>
        <taxon>Viridiplantae</taxon>
        <taxon>Streptophyta</taxon>
        <taxon>Embryophyta</taxon>
        <taxon>Tracheophyta</taxon>
        <taxon>Spermatophyta</taxon>
        <taxon>Magnoliopsida</taxon>
        <taxon>eudicotyledons</taxon>
        <taxon>Gunneridae</taxon>
        <taxon>Pentapetalae</taxon>
        <taxon>rosids</taxon>
        <taxon>malvids</taxon>
        <taxon>Malvales</taxon>
        <taxon>Malvaceae</taxon>
        <taxon>Malvoideae</taxon>
        <taxon>Hibiscus</taxon>
    </lineage>
</organism>
<keyword evidence="4" id="KW-0804">Transcription</keyword>
<evidence type="ECO:0000259" key="7">
    <source>
        <dbReference type="PROSITE" id="PS50888"/>
    </source>
</evidence>
<comment type="subcellular location">
    <subcellularLocation>
        <location evidence="1">Nucleus</location>
    </subcellularLocation>
</comment>
<dbReference type="Gene3D" id="4.10.280.10">
    <property type="entry name" value="Helix-loop-helix DNA-binding domain"/>
    <property type="match status" value="1"/>
</dbReference>